<keyword evidence="3" id="KW-1185">Reference proteome</keyword>
<evidence type="ECO:0000313" key="2">
    <source>
        <dbReference type="EMBL" id="ETI55301.1"/>
    </source>
</evidence>
<evidence type="ECO:0000256" key="1">
    <source>
        <dbReference type="SAM" id="MobiDB-lite"/>
    </source>
</evidence>
<comment type="caution">
    <text evidence="2">The sequence shown here is derived from an EMBL/GenBank/DDBJ whole genome shotgun (WGS) entry which is preliminary data.</text>
</comment>
<reference evidence="2 3" key="1">
    <citation type="submission" date="2013-11" db="EMBL/GenBank/DDBJ databases">
        <title>The Genome Sequence of Phytophthora parasitica P1569.</title>
        <authorList>
            <consortium name="The Broad Institute Genomics Platform"/>
            <person name="Russ C."/>
            <person name="Tyler B."/>
            <person name="Panabieres F."/>
            <person name="Shan W."/>
            <person name="Tripathy S."/>
            <person name="Grunwald N."/>
            <person name="Machado M."/>
            <person name="Johnson C.S."/>
            <person name="Arredondo F."/>
            <person name="Hong C."/>
            <person name="Coffey M."/>
            <person name="Young S.K."/>
            <person name="Zeng Q."/>
            <person name="Gargeya S."/>
            <person name="Fitzgerald M."/>
            <person name="Abouelleil A."/>
            <person name="Alvarado L."/>
            <person name="Chapman S.B."/>
            <person name="Gainer-Dewar J."/>
            <person name="Goldberg J."/>
            <person name="Griggs A."/>
            <person name="Gujja S."/>
            <person name="Hansen M."/>
            <person name="Howarth C."/>
            <person name="Imamovic A."/>
            <person name="Ireland A."/>
            <person name="Larimer J."/>
            <person name="McCowan C."/>
            <person name="Murphy C."/>
            <person name="Pearson M."/>
            <person name="Poon T.W."/>
            <person name="Priest M."/>
            <person name="Roberts A."/>
            <person name="Saif S."/>
            <person name="Shea T."/>
            <person name="Sykes S."/>
            <person name="Wortman J."/>
            <person name="Nusbaum C."/>
            <person name="Birren B."/>
        </authorList>
    </citation>
    <scope>NUCLEOTIDE SEQUENCE [LARGE SCALE GENOMIC DNA]</scope>
    <source>
        <strain evidence="2 3">P1569</strain>
    </source>
</reference>
<accession>V9FW58</accession>
<gene>
    <name evidence="2" type="ORF">F443_02013</name>
</gene>
<proteinExistence type="predicted"/>
<sequence>MEPRANDGHDASGADGTAPLSTRSQPHASATLTWVHTLTGVSTLVRVRHAIDFAYYIDGQKYAPPRVQSTISSRFDDDLVAPPLPVSATDAAPRARSEPRPAADTNENDAALDTLLDSIEQSTPVAHTNQSFQPSTVDSTPVSPSAANHGKVLAAIGDDPDLIRFYLTICQSGARKRPATLENAAEPQRRRYENPGDLVIENDFNPRRLKHAFYPTPSQQQIHDSIAAPAYTGKDPAV</sequence>
<feature type="region of interest" description="Disordered" evidence="1">
    <location>
        <begin position="78"/>
        <end position="107"/>
    </location>
</feature>
<protein>
    <submittedName>
        <fullName evidence="2">Uncharacterized protein</fullName>
    </submittedName>
</protein>
<dbReference type="HOGENOM" id="CLU_1167847_0_0_1"/>
<feature type="compositionally biased region" description="Low complexity" evidence="1">
    <location>
        <begin position="134"/>
        <end position="145"/>
    </location>
</feature>
<dbReference type="Proteomes" id="UP000018721">
    <property type="component" value="Unassembled WGS sequence"/>
</dbReference>
<name>V9FW58_PHYNI</name>
<organism evidence="2 3">
    <name type="scientific">Phytophthora nicotianae P1569</name>
    <dbReference type="NCBI Taxonomy" id="1317065"/>
    <lineage>
        <taxon>Eukaryota</taxon>
        <taxon>Sar</taxon>
        <taxon>Stramenopiles</taxon>
        <taxon>Oomycota</taxon>
        <taxon>Peronosporomycetes</taxon>
        <taxon>Peronosporales</taxon>
        <taxon>Peronosporaceae</taxon>
        <taxon>Phytophthora</taxon>
    </lineage>
</organism>
<dbReference type="EMBL" id="ANIZ01000334">
    <property type="protein sequence ID" value="ETI55301.1"/>
    <property type="molecule type" value="Genomic_DNA"/>
</dbReference>
<feature type="region of interest" description="Disordered" evidence="1">
    <location>
        <begin position="215"/>
        <end position="238"/>
    </location>
</feature>
<feature type="region of interest" description="Disordered" evidence="1">
    <location>
        <begin position="126"/>
        <end position="146"/>
    </location>
</feature>
<feature type="region of interest" description="Disordered" evidence="1">
    <location>
        <begin position="1"/>
        <end position="25"/>
    </location>
</feature>
<dbReference type="AlphaFoldDB" id="V9FW58"/>
<feature type="compositionally biased region" description="Basic and acidic residues" evidence="1">
    <location>
        <begin position="1"/>
        <end position="12"/>
    </location>
</feature>
<dbReference type="OrthoDB" id="103539at2759"/>
<evidence type="ECO:0000313" key="3">
    <source>
        <dbReference type="Proteomes" id="UP000018721"/>
    </source>
</evidence>